<sequence>MEIYTFDKSLQERLVEFSEILSSQNKVVSASQIKSEWLNYVELVIEPVGWQALWKIPRMTCQDLKIHYPTIVVVEAEQVDFNDLFALVKITAVQDDIHLPEKYDVPLIELYPTQKQENRTLDMVGTASCIDQVRFFYNYLWMPWDLDDDENSDWVTLHLESRIRLFFDMKRGCVNKETCDVIRTLIREGREIQQKISRLEESMSDEEEVENCLMDDGKACQLMKLHFRLQQIKTEMEVLENPAIRDILSRNHNSVMVEEQTRKHQNSDKQKEAHFVWLGGSLTEIKNAVNKIETIISPSLFLQIYRCLQEALLAADAGEIVFLGEGVHQIRGSGGLEEGGTIKGIGRAEHTILSANEIESSPSLLDFSGQEVVLEDVSINLGELQAGIIVRKGSVKMIGCRIFALNQSIVKLGIIILPGAKLIMEKISFDGLGTAVVIYGTGEVIMNECTFKNCIEGIQLHDDAALIAKKCTLEYFKEHAIRMETQKYLNGTESKIGSIELLENVNEISLQECTFQGNVKADIIFKSRASRSELVIHRQYSWRTSLPRNLLGLNLWRRKEQRTSPVDKLPKMVETTGPSQATDGQTQFGNARQLEPSECIFVFKDTLSDYEEPPSDEEDYDEL</sequence>
<feature type="compositionally biased region" description="Polar residues" evidence="5">
    <location>
        <begin position="576"/>
        <end position="589"/>
    </location>
</feature>
<comment type="caution">
    <text evidence="8">The sequence shown here is derived from an EMBL/GenBank/DDBJ whole genome shotgun (WGS) entry which is preliminary data.</text>
</comment>
<gene>
    <name evidence="8" type="ORF">V1478_011350</name>
</gene>
<evidence type="ECO:0000313" key="9">
    <source>
        <dbReference type="Proteomes" id="UP001607302"/>
    </source>
</evidence>
<dbReference type="InterPro" id="IPR011050">
    <property type="entry name" value="Pectin_lyase_fold/virulence"/>
</dbReference>
<feature type="coiled-coil region" evidence="4">
    <location>
        <begin position="182"/>
        <end position="209"/>
    </location>
</feature>
<evidence type="ECO:0000256" key="4">
    <source>
        <dbReference type="SAM" id="Coils"/>
    </source>
</evidence>
<evidence type="ECO:0000259" key="6">
    <source>
        <dbReference type="Pfam" id="PF13229"/>
    </source>
</evidence>
<dbReference type="EMBL" id="JAUDFV010000151">
    <property type="protein sequence ID" value="KAL2718931.1"/>
    <property type="molecule type" value="Genomic_DNA"/>
</dbReference>
<dbReference type="AlphaFoldDB" id="A0ABD2AE82"/>
<name>A0ABD2AE82_VESSQ</name>
<feature type="domain" description="Right handed beta helix" evidence="6">
    <location>
        <begin position="387"/>
        <end position="527"/>
    </location>
</feature>
<dbReference type="Pfam" id="PF23762">
    <property type="entry name" value="SHCBP_N"/>
    <property type="match status" value="1"/>
</dbReference>
<feature type="domain" description="SHC SH2" evidence="7">
    <location>
        <begin position="12"/>
        <end position="245"/>
    </location>
</feature>
<dbReference type="Pfam" id="PF13229">
    <property type="entry name" value="Beta_helix"/>
    <property type="match status" value="1"/>
</dbReference>
<dbReference type="Proteomes" id="UP001607302">
    <property type="component" value="Unassembled WGS sequence"/>
</dbReference>
<dbReference type="PANTHER" id="PTHR14695">
    <property type="entry name" value="SHC SH2-DOMAIN BINDING PROTEIN 1-RELATED"/>
    <property type="match status" value="1"/>
</dbReference>
<dbReference type="PANTHER" id="PTHR14695:SF4">
    <property type="entry name" value="PROTEIN NESSUN DORMA"/>
    <property type="match status" value="1"/>
</dbReference>
<dbReference type="SUPFAM" id="SSF51126">
    <property type="entry name" value="Pectin lyase-like"/>
    <property type="match status" value="1"/>
</dbReference>
<comment type="subcellular location">
    <subcellularLocation>
        <location evidence="1">Cytoplasm</location>
        <location evidence="1">Cytoskeleton</location>
        <location evidence="1">Spindle</location>
    </subcellularLocation>
</comment>
<keyword evidence="2" id="KW-0963">Cytoplasm</keyword>
<organism evidence="8 9">
    <name type="scientific">Vespula squamosa</name>
    <name type="common">Southern yellow jacket</name>
    <name type="synonym">Wasp</name>
    <dbReference type="NCBI Taxonomy" id="30214"/>
    <lineage>
        <taxon>Eukaryota</taxon>
        <taxon>Metazoa</taxon>
        <taxon>Ecdysozoa</taxon>
        <taxon>Arthropoda</taxon>
        <taxon>Hexapoda</taxon>
        <taxon>Insecta</taxon>
        <taxon>Pterygota</taxon>
        <taxon>Neoptera</taxon>
        <taxon>Endopterygota</taxon>
        <taxon>Hymenoptera</taxon>
        <taxon>Apocrita</taxon>
        <taxon>Aculeata</taxon>
        <taxon>Vespoidea</taxon>
        <taxon>Vespidae</taxon>
        <taxon>Vespinae</taxon>
        <taxon>Vespula</taxon>
    </lineage>
</organism>
<dbReference type="InterPro" id="IPR057508">
    <property type="entry name" value="SHCBP-like_N"/>
</dbReference>
<evidence type="ECO:0000259" key="7">
    <source>
        <dbReference type="Pfam" id="PF23762"/>
    </source>
</evidence>
<evidence type="ECO:0000256" key="1">
    <source>
        <dbReference type="ARBA" id="ARBA00004186"/>
    </source>
</evidence>
<dbReference type="InterPro" id="IPR045140">
    <property type="entry name" value="SHCBP1-like"/>
</dbReference>
<evidence type="ECO:0000256" key="3">
    <source>
        <dbReference type="ARBA" id="ARBA00023212"/>
    </source>
</evidence>
<protein>
    <submittedName>
        <fullName evidence="8">SHC SH2 domain-binding protein 1</fullName>
    </submittedName>
</protein>
<proteinExistence type="predicted"/>
<evidence type="ECO:0000313" key="8">
    <source>
        <dbReference type="EMBL" id="KAL2718931.1"/>
    </source>
</evidence>
<feature type="region of interest" description="Disordered" evidence="5">
    <location>
        <begin position="566"/>
        <end position="589"/>
    </location>
</feature>
<reference evidence="8 9" key="1">
    <citation type="journal article" date="2024" name="Ann. Entomol. Soc. Am.">
        <title>Genomic analyses of the southern and eastern yellowjacket wasps (Hymenoptera: Vespidae) reveal evolutionary signatures of social life.</title>
        <authorList>
            <person name="Catto M.A."/>
            <person name="Caine P.B."/>
            <person name="Orr S.E."/>
            <person name="Hunt B.G."/>
            <person name="Goodisman M.A.D."/>
        </authorList>
    </citation>
    <scope>NUCLEOTIDE SEQUENCE [LARGE SCALE GENOMIC DNA]</scope>
    <source>
        <strain evidence="8">233</strain>
        <tissue evidence="8">Head and thorax</tissue>
    </source>
</reference>
<accession>A0ABD2AE82</accession>
<keyword evidence="3" id="KW-0206">Cytoskeleton</keyword>
<evidence type="ECO:0000256" key="5">
    <source>
        <dbReference type="SAM" id="MobiDB-lite"/>
    </source>
</evidence>
<keyword evidence="9" id="KW-1185">Reference proteome</keyword>
<keyword evidence="4" id="KW-0175">Coiled coil</keyword>
<dbReference type="GO" id="GO:0005819">
    <property type="term" value="C:spindle"/>
    <property type="evidence" value="ECO:0007669"/>
    <property type="project" value="UniProtKB-SubCell"/>
</dbReference>
<dbReference type="InterPro" id="IPR039448">
    <property type="entry name" value="Beta_helix"/>
</dbReference>
<evidence type="ECO:0000256" key="2">
    <source>
        <dbReference type="ARBA" id="ARBA00022490"/>
    </source>
</evidence>